<gene>
    <name evidence="1" type="ORF">LY79DRAFT_548515</name>
</gene>
<organism evidence="1 2">
    <name type="scientific">Colletotrichum navitas</name>
    <dbReference type="NCBI Taxonomy" id="681940"/>
    <lineage>
        <taxon>Eukaryota</taxon>
        <taxon>Fungi</taxon>
        <taxon>Dikarya</taxon>
        <taxon>Ascomycota</taxon>
        <taxon>Pezizomycotina</taxon>
        <taxon>Sordariomycetes</taxon>
        <taxon>Hypocreomycetidae</taxon>
        <taxon>Glomerellales</taxon>
        <taxon>Glomerellaceae</taxon>
        <taxon>Colletotrichum</taxon>
        <taxon>Colletotrichum graminicola species complex</taxon>
    </lineage>
</organism>
<dbReference type="EMBL" id="JAHLJV010000018">
    <property type="protein sequence ID" value="KAK1594808.1"/>
    <property type="molecule type" value="Genomic_DNA"/>
</dbReference>
<dbReference type="Proteomes" id="UP001230504">
    <property type="component" value="Unassembled WGS sequence"/>
</dbReference>
<evidence type="ECO:0000313" key="1">
    <source>
        <dbReference type="EMBL" id="KAK1594808.1"/>
    </source>
</evidence>
<accession>A0AAD8Q3F9</accession>
<dbReference type="AlphaFoldDB" id="A0AAD8Q3F9"/>
<comment type="caution">
    <text evidence="1">The sequence shown here is derived from an EMBL/GenBank/DDBJ whole genome shotgun (WGS) entry which is preliminary data.</text>
</comment>
<dbReference type="GeneID" id="85441647"/>
<protein>
    <submittedName>
        <fullName evidence="1">Uncharacterized protein</fullName>
    </submittedName>
</protein>
<name>A0AAD8Q3F9_9PEZI</name>
<dbReference type="RefSeq" id="XP_060415927.1">
    <property type="nucleotide sequence ID" value="XM_060557407.1"/>
</dbReference>
<sequence length="96" mass="10721">MGLTLVKQLATMAPTILFIWVTAKIECRESHTSSIAASPWVLCTFRCPGWSTNEAGQVPYAQQPMQHSCLDANIGPTLCSKQRNAKRQRRRDQSDS</sequence>
<reference evidence="1" key="1">
    <citation type="submission" date="2021-06" db="EMBL/GenBank/DDBJ databases">
        <title>Comparative genomics, transcriptomics and evolutionary studies reveal genomic signatures of adaptation to plant cell wall in hemibiotrophic fungi.</title>
        <authorList>
            <consortium name="DOE Joint Genome Institute"/>
            <person name="Baroncelli R."/>
            <person name="Diaz J.F."/>
            <person name="Benocci T."/>
            <person name="Peng M."/>
            <person name="Battaglia E."/>
            <person name="Haridas S."/>
            <person name="Andreopoulos W."/>
            <person name="Labutti K."/>
            <person name="Pangilinan J."/>
            <person name="Floch G.L."/>
            <person name="Makela M.R."/>
            <person name="Henrissat B."/>
            <person name="Grigoriev I.V."/>
            <person name="Crouch J.A."/>
            <person name="De Vries R.P."/>
            <person name="Sukno S.A."/>
            <person name="Thon M.R."/>
        </authorList>
    </citation>
    <scope>NUCLEOTIDE SEQUENCE</scope>
    <source>
        <strain evidence="1">CBS 125086</strain>
    </source>
</reference>
<evidence type="ECO:0000313" key="2">
    <source>
        <dbReference type="Proteomes" id="UP001230504"/>
    </source>
</evidence>
<keyword evidence="2" id="KW-1185">Reference proteome</keyword>
<proteinExistence type="predicted"/>